<dbReference type="InterPro" id="IPR050160">
    <property type="entry name" value="MHC/Immunoglobulin"/>
</dbReference>
<accession>A0A6P6RLD0</accession>
<dbReference type="PANTHER" id="PTHR19944">
    <property type="entry name" value="MHC CLASS II-RELATED"/>
    <property type="match status" value="1"/>
</dbReference>
<sequence length="152" mass="17103">MCVGRESKFCKWLTKSKNILFIKVVLIIFHIFLSDAQQGSPKIRVFVMKALDDQHKPVLTCLATGFYPRDIELNIRCNQTVLEAQTSSEIIPNDDGSFQTSASVEMDRNHRGSYDCLVNHSSLTEPVLAKWDGTYSDSETESQWPFIGGVVA</sequence>
<keyword evidence="1" id="KW-0393">Immunoglobulin domain</keyword>
<dbReference type="SUPFAM" id="SSF48726">
    <property type="entry name" value="Immunoglobulin"/>
    <property type="match status" value="1"/>
</dbReference>
<dbReference type="AlphaFoldDB" id="A0A6P6RLD0"/>
<protein>
    <submittedName>
        <fullName evidence="5">Beta-2-microglobulin-like</fullName>
    </submittedName>
</protein>
<dbReference type="PROSITE" id="PS50835">
    <property type="entry name" value="IG_LIKE"/>
    <property type="match status" value="1"/>
</dbReference>
<dbReference type="PROSITE" id="PS00290">
    <property type="entry name" value="IG_MHC"/>
    <property type="match status" value="1"/>
</dbReference>
<evidence type="ECO:0000313" key="4">
    <source>
        <dbReference type="Proteomes" id="UP000515129"/>
    </source>
</evidence>
<evidence type="ECO:0000256" key="2">
    <source>
        <dbReference type="SAM" id="Phobius"/>
    </source>
</evidence>
<dbReference type="Gene3D" id="2.60.40.10">
    <property type="entry name" value="Immunoglobulins"/>
    <property type="match status" value="1"/>
</dbReference>
<evidence type="ECO:0000313" key="5">
    <source>
        <dbReference type="RefSeq" id="XP_026145918.1"/>
    </source>
</evidence>
<dbReference type="Proteomes" id="UP000515129">
    <property type="component" value="Chromosome 19"/>
</dbReference>
<keyword evidence="4" id="KW-1185">Reference proteome</keyword>
<dbReference type="InterPro" id="IPR003006">
    <property type="entry name" value="Ig/MHC_CS"/>
</dbReference>
<dbReference type="InterPro" id="IPR003597">
    <property type="entry name" value="Ig_C1-set"/>
</dbReference>
<dbReference type="GeneID" id="113120192"/>
<dbReference type="Pfam" id="PF07654">
    <property type="entry name" value="C1-set"/>
    <property type="match status" value="1"/>
</dbReference>
<organism evidence="4 5">
    <name type="scientific">Carassius auratus</name>
    <name type="common">Goldfish</name>
    <dbReference type="NCBI Taxonomy" id="7957"/>
    <lineage>
        <taxon>Eukaryota</taxon>
        <taxon>Metazoa</taxon>
        <taxon>Chordata</taxon>
        <taxon>Craniata</taxon>
        <taxon>Vertebrata</taxon>
        <taxon>Euteleostomi</taxon>
        <taxon>Actinopterygii</taxon>
        <taxon>Neopterygii</taxon>
        <taxon>Teleostei</taxon>
        <taxon>Ostariophysi</taxon>
        <taxon>Cypriniformes</taxon>
        <taxon>Cyprinidae</taxon>
        <taxon>Cyprininae</taxon>
        <taxon>Carassius</taxon>
    </lineage>
</organism>
<dbReference type="OrthoDB" id="8936120at2759"/>
<dbReference type="InterPro" id="IPR007110">
    <property type="entry name" value="Ig-like_dom"/>
</dbReference>
<dbReference type="PANTHER" id="PTHR19944:SF99">
    <property type="entry name" value="HLA CLASS II HISTOCOMPATIBILITY ANTIGEN, DRB1 BETA CHAIN"/>
    <property type="match status" value="1"/>
</dbReference>
<evidence type="ECO:0000256" key="1">
    <source>
        <dbReference type="ARBA" id="ARBA00023319"/>
    </source>
</evidence>
<dbReference type="InterPro" id="IPR036179">
    <property type="entry name" value="Ig-like_dom_sf"/>
</dbReference>
<keyword evidence="2" id="KW-1133">Transmembrane helix</keyword>
<name>A0A6P6RLD0_CARAU</name>
<gene>
    <name evidence="5" type="primary">LOC113120192</name>
</gene>
<keyword evidence="2" id="KW-0812">Transmembrane</keyword>
<feature type="domain" description="Ig-like" evidence="3">
    <location>
        <begin position="41"/>
        <end position="129"/>
    </location>
</feature>
<keyword evidence="2" id="KW-0472">Membrane</keyword>
<reference evidence="5" key="1">
    <citation type="submission" date="2025-08" db="UniProtKB">
        <authorList>
            <consortium name="RefSeq"/>
        </authorList>
    </citation>
    <scope>IDENTIFICATION</scope>
    <source>
        <strain evidence="5">Wakin</strain>
        <tissue evidence="5">Muscle</tissue>
    </source>
</reference>
<dbReference type="RefSeq" id="XP_026145918.1">
    <property type="nucleotide sequence ID" value="XM_026290133.1"/>
</dbReference>
<feature type="non-terminal residue" evidence="5">
    <location>
        <position position="152"/>
    </location>
</feature>
<dbReference type="SMART" id="SM00407">
    <property type="entry name" value="IGc1"/>
    <property type="match status" value="1"/>
</dbReference>
<evidence type="ECO:0000259" key="3">
    <source>
        <dbReference type="PROSITE" id="PS50835"/>
    </source>
</evidence>
<proteinExistence type="predicted"/>
<feature type="transmembrane region" description="Helical" evidence="2">
    <location>
        <begin position="20"/>
        <end position="36"/>
    </location>
</feature>
<dbReference type="InterPro" id="IPR013783">
    <property type="entry name" value="Ig-like_fold"/>
</dbReference>
<dbReference type="KEGG" id="caua:113120192"/>